<feature type="signal peptide" evidence="2">
    <location>
        <begin position="1"/>
        <end position="26"/>
    </location>
</feature>
<dbReference type="EMBL" id="NFKP01000003">
    <property type="protein sequence ID" value="OUP70684.1"/>
    <property type="molecule type" value="Genomic_DNA"/>
</dbReference>
<gene>
    <name evidence="3" type="ORF">B5F11_04365</name>
</gene>
<evidence type="ECO:0000313" key="3">
    <source>
        <dbReference type="EMBL" id="OUP70684.1"/>
    </source>
</evidence>
<evidence type="ECO:0000256" key="2">
    <source>
        <dbReference type="SAM" id="SignalP"/>
    </source>
</evidence>
<feature type="transmembrane region" description="Helical" evidence="1">
    <location>
        <begin position="176"/>
        <end position="197"/>
    </location>
</feature>
<accession>A0A1Y4MPQ1</accession>
<comment type="caution">
    <text evidence="3">The sequence shown here is derived from an EMBL/GenBank/DDBJ whole genome shotgun (WGS) entry which is preliminary data.</text>
</comment>
<keyword evidence="1" id="KW-0812">Transmembrane</keyword>
<feature type="transmembrane region" description="Helical" evidence="1">
    <location>
        <begin position="265"/>
        <end position="284"/>
    </location>
</feature>
<evidence type="ECO:0000256" key="1">
    <source>
        <dbReference type="SAM" id="Phobius"/>
    </source>
</evidence>
<keyword evidence="2" id="KW-0732">Signal</keyword>
<evidence type="ECO:0000313" key="4">
    <source>
        <dbReference type="Proteomes" id="UP000196386"/>
    </source>
</evidence>
<organism evidence="3 4">
    <name type="scientific">Anaerotruncus colihominis</name>
    <dbReference type="NCBI Taxonomy" id="169435"/>
    <lineage>
        <taxon>Bacteria</taxon>
        <taxon>Bacillati</taxon>
        <taxon>Bacillota</taxon>
        <taxon>Clostridia</taxon>
        <taxon>Eubacteriales</taxon>
        <taxon>Oscillospiraceae</taxon>
        <taxon>Anaerotruncus</taxon>
    </lineage>
</organism>
<reference evidence="4" key="1">
    <citation type="submission" date="2017-04" db="EMBL/GenBank/DDBJ databases">
        <title>Function of individual gut microbiota members based on whole genome sequencing of pure cultures obtained from chicken caecum.</title>
        <authorList>
            <person name="Medvecky M."/>
            <person name="Cejkova D."/>
            <person name="Polansky O."/>
            <person name="Karasova D."/>
            <person name="Kubasova T."/>
            <person name="Cizek A."/>
            <person name="Rychlik I."/>
        </authorList>
    </citation>
    <scope>NUCLEOTIDE SEQUENCE [LARGE SCALE GENOMIC DNA]</scope>
    <source>
        <strain evidence="4">An175</strain>
    </source>
</reference>
<sequence length="310" mass="34103">MNVLKRLLCTMIVLVAALSFSVVAFAAPTTIEEIAEMAADAEVKDFPPDWDFMVGEIEKSQALKPDGTLEKDPSQDPQWAKQLEVYYALTNTFRSKSKYTRWAAEFKKFAQWNSEDGSLTPLEEDASDSFLKKYDGVLGDYNRAVGSTAVGNTADKLFGTDNFDPDNNFLSPVMGWIYYIINTVFSVLAQLFMWGLLLQFGVDCLYIGVDFSRKIFTPFQERGEGKGGGFTLPLVSQEAANAVQGAATSGGGDHAGSKNKVVSYIIKRTPTIICGGVFLILVTGGWWSTFISKVAEIVITVLTYILNFFG</sequence>
<name>A0A1Y4MPQ1_9FIRM</name>
<proteinExistence type="predicted"/>
<dbReference type="Proteomes" id="UP000196386">
    <property type="component" value="Unassembled WGS sequence"/>
</dbReference>
<keyword evidence="1" id="KW-1133">Transmembrane helix</keyword>
<dbReference type="RefSeq" id="WP_087299882.1">
    <property type="nucleotide sequence ID" value="NZ_NFKP01000003.1"/>
</dbReference>
<dbReference type="AlphaFoldDB" id="A0A1Y4MPQ1"/>
<feature type="chain" id="PRO_5010988062" evidence="2">
    <location>
        <begin position="27"/>
        <end position="310"/>
    </location>
</feature>
<protein>
    <submittedName>
        <fullName evidence="3">Uncharacterized protein</fullName>
    </submittedName>
</protein>
<keyword evidence="1" id="KW-0472">Membrane</keyword>